<dbReference type="RefSeq" id="WP_036768678.1">
    <property type="nucleotide sequence ID" value="NZ_CP027852.1"/>
</dbReference>
<dbReference type="PROSITE" id="PS50850">
    <property type="entry name" value="MFS"/>
    <property type="match status" value="1"/>
</dbReference>
<keyword evidence="4" id="KW-1133">Transmembrane helix</keyword>
<keyword evidence="2" id="KW-1003">Cell membrane</keyword>
<comment type="caution">
    <text evidence="6">The sequence shown here is derived from an EMBL/GenBank/DDBJ whole genome shotgun (WGS) entry which is preliminary data.</text>
</comment>
<evidence type="ECO:0000256" key="3">
    <source>
        <dbReference type="ARBA" id="ARBA00022692"/>
    </source>
</evidence>
<dbReference type="InterPro" id="IPR011701">
    <property type="entry name" value="MFS"/>
</dbReference>
<evidence type="ECO:0000256" key="4">
    <source>
        <dbReference type="ARBA" id="ARBA00022989"/>
    </source>
</evidence>
<keyword evidence="3" id="KW-0812">Transmembrane</keyword>
<dbReference type="GeneID" id="69705078"/>
<proteinExistence type="predicted"/>
<dbReference type="NCBIfam" id="NF002982">
    <property type="entry name" value="PRK03699.1"/>
    <property type="match status" value="1"/>
</dbReference>
<dbReference type="InterPro" id="IPR036259">
    <property type="entry name" value="MFS_trans_sf"/>
</dbReference>
<dbReference type="PANTHER" id="PTHR43702:SF3">
    <property type="entry name" value="PROTEIN TSGA"/>
    <property type="match status" value="1"/>
</dbReference>
<dbReference type="Proteomes" id="UP000664658">
    <property type="component" value="Unassembled WGS sequence"/>
</dbReference>
<accession>A0A2P1VQR6</accession>
<dbReference type="GO" id="GO:0022857">
    <property type="term" value="F:transmembrane transporter activity"/>
    <property type="evidence" value="ECO:0007669"/>
    <property type="project" value="InterPro"/>
</dbReference>
<comment type="subcellular location">
    <subcellularLocation>
        <location evidence="1">Cell inner membrane</location>
        <topology evidence="1">Multi-pass membrane protein</topology>
    </subcellularLocation>
</comment>
<dbReference type="Gene3D" id="1.20.1250.20">
    <property type="entry name" value="MFS general substrate transporter like domains"/>
    <property type="match status" value="2"/>
</dbReference>
<dbReference type="PANTHER" id="PTHR43702">
    <property type="entry name" value="L-FUCOSE-PROTON SYMPORTER"/>
    <property type="match status" value="1"/>
</dbReference>
<evidence type="ECO:0000313" key="7">
    <source>
        <dbReference type="Proteomes" id="UP000664658"/>
    </source>
</evidence>
<dbReference type="Pfam" id="PF07690">
    <property type="entry name" value="MFS_1"/>
    <property type="match status" value="1"/>
</dbReference>
<evidence type="ECO:0000256" key="1">
    <source>
        <dbReference type="ARBA" id="ARBA00004429"/>
    </source>
</evidence>
<evidence type="ECO:0000256" key="2">
    <source>
        <dbReference type="ARBA" id="ARBA00022475"/>
    </source>
</evidence>
<keyword evidence="5" id="KW-0472">Membrane</keyword>
<name>A0A2P1VQR6_PLESH</name>
<dbReference type="GO" id="GO:0005886">
    <property type="term" value="C:plasma membrane"/>
    <property type="evidence" value="ECO:0007669"/>
    <property type="project" value="UniProtKB-SubCell"/>
</dbReference>
<dbReference type="InterPro" id="IPR050375">
    <property type="entry name" value="MFS_TsgA-like"/>
</dbReference>
<dbReference type="InterPro" id="IPR020846">
    <property type="entry name" value="MFS_dom"/>
</dbReference>
<gene>
    <name evidence="6" type="primary">tsgA</name>
    <name evidence="6" type="ORF">J2R62_03275</name>
</gene>
<dbReference type="AlphaFoldDB" id="A0A2P1VQR6"/>
<protein>
    <submittedName>
        <fullName evidence="6">MFS transporter TsgA</fullName>
    </submittedName>
</protein>
<evidence type="ECO:0000313" key="6">
    <source>
        <dbReference type="EMBL" id="MBO1107248.1"/>
    </source>
</evidence>
<reference evidence="6" key="1">
    <citation type="submission" date="2021-03" db="EMBL/GenBank/DDBJ databases">
        <title>Plesiomonas shigelloides zfcc0051, isolated from zebrafish feces.</title>
        <authorList>
            <person name="Vanderhoek Z."/>
            <person name="Gaulke C."/>
        </authorList>
    </citation>
    <scope>NUCLEOTIDE SEQUENCE</scope>
    <source>
        <strain evidence="6">Zfcc0051</strain>
    </source>
</reference>
<dbReference type="EMBL" id="JAFNAA010000003">
    <property type="protein sequence ID" value="MBO1107248.1"/>
    <property type="molecule type" value="Genomic_DNA"/>
</dbReference>
<sequence>MSTMNRLRLTWISFLSFGLTGALIVVTGIVMNSVADFFHIPLASMGNTFTFLNTGILVAIFLNAWLVHIISLKRQLSIGFVLMLFSVVGLMFSKGLMLFSLCMFILGVVSGITMSIGTFLITQLYHGRRRGSMLLITDSFFSMAGMIFPVAAGYILASHAAWYWVYALIGVVYLAIYLLTMTSEFPPLHKNDSDGNAVISSERWGTGVFVIAAAALCYILGQMIFISWLPDYVSTQFSMSVEKAGALVGSFWMAYMIGMWIFSVIVRFFDLYRLVLGLTLLAALAMYVFIGDNSGHYLHISIIALGFVSSAIYTSLITLGSQQTKVSSPRLVNFILTSGTVGTMLTFVVSSPIIHHYGPKVALWSANGLYAAVFVLTALLALFTQHRNHGHV</sequence>
<dbReference type="SUPFAM" id="SSF103473">
    <property type="entry name" value="MFS general substrate transporter"/>
    <property type="match status" value="1"/>
</dbReference>
<evidence type="ECO:0000256" key="5">
    <source>
        <dbReference type="ARBA" id="ARBA00023136"/>
    </source>
</evidence>
<organism evidence="6 7">
    <name type="scientific">Plesiomonas shigelloides</name>
    <name type="common">Aeromonas shigelloides</name>
    <dbReference type="NCBI Taxonomy" id="703"/>
    <lineage>
        <taxon>Bacteria</taxon>
        <taxon>Pseudomonadati</taxon>
        <taxon>Pseudomonadota</taxon>
        <taxon>Gammaproteobacteria</taxon>
        <taxon>Enterobacterales</taxon>
        <taxon>Enterobacteriaceae</taxon>
        <taxon>Plesiomonas</taxon>
    </lineage>
</organism>